<feature type="region of interest" description="Disordered" evidence="1">
    <location>
        <begin position="121"/>
        <end position="153"/>
    </location>
</feature>
<keyword evidence="5" id="KW-1185">Reference proteome</keyword>
<organism evidence="4 5">
    <name type="scientific">Dendrothele bispora (strain CBS 962.96)</name>
    <dbReference type="NCBI Taxonomy" id="1314807"/>
    <lineage>
        <taxon>Eukaryota</taxon>
        <taxon>Fungi</taxon>
        <taxon>Dikarya</taxon>
        <taxon>Basidiomycota</taxon>
        <taxon>Agaricomycotina</taxon>
        <taxon>Agaricomycetes</taxon>
        <taxon>Agaricomycetidae</taxon>
        <taxon>Agaricales</taxon>
        <taxon>Agaricales incertae sedis</taxon>
        <taxon>Dendrothele</taxon>
    </lineage>
</organism>
<feature type="transmembrane region" description="Helical" evidence="2">
    <location>
        <begin position="158"/>
        <end position="181"/>
    </location>
</feature>
<accession>A0A4S8KST9</accession>
<reference evidence="4 5" key="1">
    <citation type="journal article" date="2019" name="Nat. Ecol. Evol.">
        <title>Megaphylogeny resolves global patterns of mushroom evolution.</title>
        <authorList>
            <person name="Varga T."/>
            <person name="Krizsan K."/>
            <person name="Foldi C."/>
            <person name="Dima B."/>
            <person name="Sanchez-Garcia M."/>
            <person name="Sanchez-Ramirez S."/>
            <person name="Szollosi G.J."/>
            <person name="Szarkandi J.G."/>
            <person name="Papp V."/>
            <person name="Albert L."/>
            <person name="Andreopoulos W."/>
            <person name="Angelini C."/>
            <person name="Antonin V."/>
            <person name="Barry K.W."/>
            <person name="Bougher N.L."/>
            <person name="Buchanan P."/>
            <person name="Buyck B."/>
            <person name="Bense V."/>
            <person name="Catcheside P."/>
            <person name="Chovatia M."/>
            <person name="Cooper J."/>
            <person name="Damon W."/>
            <person name="Desjardin D."/>
            <person name="Finy P."/>
            <person name="Geml J."/>
            <person name="Haridas S."/>
            <person name="Hughes K."/>
            <person name="Justo A."/>
            <person name="Karasinski D."/>
            <person name="Kautmanova I."/>
            <person name="Kiss B."/>
            <person name="Kocsube S."/>
            <person name="Kotiranta H."/>
            <person name="LaButti K.M."/>
            <person name="Lechner B.E."/>
            <person name="Liimatainen K."/>
            <person name="Lipzen A."/>
            <person name="Lukacs Z."/>
            <person name="Mihaltcheva S."/>
            <person name="Morgado L.N."/>
            <person name="Niskanen T."/>
            <person name="Noordeloos M.E."/>
            <person name="Ohm R.A."/>
            <person name="Ortiz-Santana B."/>
            <person name="Ovrebo C."/>
            <person name="Racz N."/>
            <person name="Riley R."/>
            <person name="Savchenko A."/>
            <person name="Shiryaev A."/>
            <person name="Soop K."/>
            <person name="Spirin V."/>
            <person name="Szebenyi C."/>
            <person name="Tomsovsky M."/>
            <person name="Tulloss R.E."/>
            <person name="Uehling J."/>
            <person name="Grigoriev I.V."/>
            <person name="Vagvolgyi C."/>
            <person name="Papp T."/>
            <person name="Martin F.M."/>
            <person name="Miettinen O."/>
            <person name="Hibbett D.S."/>
            <person name="Nagy L.G."/>
        </authorList>
    </citation>
    <scope>NUCLEOTIDE SEQUENCE [LARGE SCALE GENOMIC DNA]</scope>
    <source>
        <strain evidence="4 5">CBS 962.96</strain>
    </source>
</reference>
<feature type="chain" id="PRO_5020774561" description="Mid2 domain-containing protein" evidence="3">
    <location>
        <begin position="19"/>
        <end position="412"/>
    </location>
</feature>
<keyword evidence="2" id="KW-1133">Transmembrane helix</keyword>
<evidence type="ECO:0000256" key="2">
    <source>
        <dbReference type="SAM" id="Phobius"/>
    </source>
</evidence>
<keyword evidence="3" id="KW-0732">Signal</keyword>
<dbReference type="EMBL" id="ML180143">
    <property type="protein sequence ID" value="THU78731.1"/>
    <property type="molecule type" value="Genomic_DNA"/>
</dbReference>
<keyword evidence="2" id="KW-0812">Transmembrane</keyword>
<dbReference type="Proteomes" id="UP000297245">
    <property type="component" value="Unassembled WGS sequence"/>
</dbReference>
<evidence type="ECO:0000256" key="3">
    <source>
        <dbReference type="SAM" id="SignalP"/>
    </source>
</evidence>
<feature type="signal peptide" evidence="3">
    <location>
        <begin position="1"/>
        <end position="18"/>
    </location>
</feature>
<proteinExistence type="predicted"/>
<evidence type="ECO:0000256" key="1">
    <source>
        <dbReference type="SAM" id="MobiDB-lite"/>
    </source>
</evidence>
<gene>
    <name evidence="4" type="ORF">K435DRAFT_845694</name>
</gene>
<sequence length="412" mass="45686">MTFICFIIFMISIAQAAGQSLGQIVFQPLSNSFTKDTTASINWTRGPESSGQGYSGHWDLRVTYEKSKFSESFIHVHHSYSQNGSIQLSFNESGSVLLEAMDKGPHHVIRSGNVTVEVIETTSTSEPSGGSGNSPTAISSDSMGTTSSVNSHTPSRSAIIAGSVIGAVVLILALLSGILYVRKNRSRRERFEFNGELMVRNPRTASTIPFAVFERARTGDADVTSVNDQLEATEPDSLQSLHEAPTPPSKSLFALPKFNRTTKRDRNFALPVSSEYNRAPRTGKPKKLGLVKVLPSLPSPTSSLYRSDSIRPTNTPRHRMIITPLTDRQLEVQGMIHQLQAKMIRIQSSHNNPDSDKNTIEEIEEEVTITMLKADVEKLKNIRESQWALGVSDDLPKDWTVLRSKYNRTRRR</sequence>
<dbReference type="OrthoDB" id="3070875at2759"/>
<evidence type="ECO:0000313" key="5">
    <source>
        <dbReference type="Proteomes" id="UP000297245"/>
    </source>
</evidence>
<feature type="compositionally biased region" description="Polar residues" evidence="1">
    <location>
        <begin position="137"/>
        <end position="153"/>
    </location>
</feature>
<evidence type="ECO:0008006" key="6">
    <source>
        <dbReference type="Google" id="ProtNLM"/>
    </source>
</evidence>
<keyword evidence="2" id="KW-0472">Membrane</keyword>
<name>A0A4S8KST9_DENBC</name>
<protein>
    <recommendedName>
        <fullName evidence="6">Mid2 domain-containing protein</fullName>
    </recommendedName>
</protein>
<feature type="compositionally biased region" description="Low complexity" evidence="1">
    <location>
        <begin position="121"/>
        <end position="136"/>
    </location>
</feature>
<dbReference type="AlphaFoldDB" id="A0A4S8KST9"/>
<evidence type="ECO:0000313" key="4">
    <source>
        <dbReference type="EMBL" id="THU78731.1"/>
    </source>
</evidence>